<sequence>KQIPQHSIVDNSAMPHFGISTTKQFPSIFLESIFPVAGFRAYRERRRSCGSRNLTPQPPGLFVSRINLCKIVANFLLRTK</sequence>
<protein>
    <submittedName>
        <fullName evidence="1">Uncharacterized protein</fullName>
    </submittedName>
</protein>
<organism evidence="1 2">
    <name type="scientific">Quercus suber</name>
    <name type="common">Cork oak</name>
    <dbReference type="NCBI Taxonomy" id="58331"/>
    <lineage>
        <taxon>Eukaryota</taxon>
        <taxon>Viridiplantae</taxon>
        <taxon>Streptophyta</taxon>
        <taxon>Embryophyta</taxon>
        <taxon>Tracheophyta</taxon>
        <taxon>Spermatophyta</taxon>
        <taxon>Magnoliopsida</taxon>
        <taxon>eudicotyledons</taxon>
        <taxon>Gunneridae</taxon>
        <taxon>Pentapetalae</taxon>
        <taxon>rosids</taxon>
        <taxon>fabids</taxon>
        <taxon>Fagales</taxon>
        <taxon>Fagaceae</taxon>
        <taxon>Quercus</taxon>
    </lineage>
</organism>
<feature type="non-terminal residue" evidence="1">
    <location>
        <position position="1"/>
    </location>
</feature>
<comment type="caution">
    <text evidence="1">The sequence shown here is derived from an EMBL/GenBank/DDBJ whole genome shotgun (WGS) entry which is preliminary data.</text>
</comment>
<keyword evidence="2" id="KW-1185">Reference proteome</keyword>
<proteinExistence type="predicted"/>
<dbReference type="EMBL" id="PKMF04000069">
    <property type="protein sequence ID" value="KAK7853022.1"/>
    <property type="molecule type" value="Genomic_DNA"/>
</dbReference>
<evidence type="ECO:0000313" key="2">
    <source>
        <dbReference type="Proteomes" id="UP000237347"/>
    </source>
</evidence>
<dbReference type="AlphaFoldDB" id="A0AAW0LN00"/>
<dbReference type="Proteomes" id="UP000237347">
    <property type="component" value="Unassembled WGS sequence"/>
</dbReference>
<gene>
    <name evidence="1" type="ORF">CFP56_037170</name>
</gene>
<name>A0AAW0LN00_QUESU</name>
<evidence type="ECO:0000313" key="1">
    <source>
        <dbReference type="EMBL" id="KAK7853022.1"/>
    </source>
</evidence>
<reference evidence="1 2" key="1">
    <citation type="journal article" date="2018" name="Sci. Data">
        <title>The draft genome sequence of cork oak.</title>
        <authorList>
            <person name="Ramos A.M."/>
            <person name="Usie A."/>
            <person name="Barbosa P."/>
            <person name="Barros P.M."/>
            <person name="Capote T."/>
            <person name="Chaves I."/>
            <person name="Simoes F."/>
            <person name="Abreu I."/>
            <person name="Carrasquinho I."/>
            <person name="Faro C."/>
            <person name="Guimaraes J.B."/>
            <person name="Mendonca D."/>
            <person name="Nobrega F."/>
            <person name="Rodrigues L."/>
            <person name="Saibo N.J.M."/>
            <person name="Varela M.C."/>
            <person name="Egas C."/>
            <person name="Matos J."/>
            <person name="Miguel C.M."/>
            <person name="Oliveira M.M."/>
            <person name="Ricardo C.P."/>
            <person name="Goncalves S."/>
        </authorList>
    </citation>
    <scope>NUCLEOTIDE SEQUENCE [LARGE SCALE GENOMIC DNA]</scope>
    <source>
        <strain evidence="2">cv. HL8</strain>
    </source>
</reference>
<accession>A0AAW0LN00</accession>